<proteinExistence type="predicted"/>
<dbReference type="AlphaFoldDB" id="A0A0C3BZB2"/>
<evidence type="ECO:0000313" key="2">
    <source>
        <dbReference type="Proteomes" id="UP000054166"/>
    </source>
</evidence>
<evidence type="ECO:0000313" key="1">
    <source>
        <dbReference type="EMBL" id="KIM82702.1"/>
    </source>
</evidence>
<dbReference type="OrthoDB" id="3217871at2759"/>
<sequence length="159" mass="17511">MVDGCPVVQLSDTAVDVQLVLNALYENRSYNFNDPKPGPLSVVAAFLRLGKKYEIDSLRAEAECRLAAHFPSSLKDWDRSLSAIGPSLIQYYRGLEFDVANLARDQNLLSILPAALYSCSLLGMREILRGISIGSGKVVSLSSYDRDVCLLGRDRLISE</sequence>
<dbReference type="EMBL" id="KN832993">
    <property type="protein sequence ID" value="KIM82702.1"/>
    <property type="molecule type" value="Genomic_DNA"/>
</dbReference>
<reference evidence="2" key="2">
    <citation type="submission" date="2015-01" db="EMBL/GenBank/DDBJ databases">
        <title>Evolutionary Origins and Diversification of the Mycorrhizal Mutualists.</title>
        <authorList>
            <consortium name="DOE Joint Genome Institute"/>
            <consortium name="Mycorrhizal Genomics Consortium"/>
            <person name="Kohler A."/>
            <person name="Kuo A."/>
            <person name="Nagy L.G."/>
            <person name="Floudas D."/>
            <person name="Copeland A."/>
            <person name="Barry K.W."/>
            <person name="Cichocki N."/>
            <person name="Veneault-Fourrey C."/>
            <person name="LaButti K."/>
            <person name="Lindquist E.A."/>
            <person name="Lipzen A."/>
            <person name="Lundell T."/>
            <person name="Morin E."/>
            <person name="Murat C."/>
            <person name="Riley R."/>
            <person name="Ohm R."/>
            <person name="Sun H."/>
            <person name="Tunlid A."/>
            <person name="Henrissat B."/>
            <person name="Grigoriev I.V."/>
            <person name="Hibbett D.S."/>
            <person name="Martin F."/>
        </authorList>
    </citation>
    <scope>NUCLEOTIDE SEQUENCE [LARGE SCALE GENOMIC DNA]</scope>
    <source>
        <strain evidence="2">F 1598</strain>
    </source>
</reference>
<gene>
    <name evidence="1" type="ORF">PILCRDRAFT_454215</name>
</gene>
<name>A0A0C3BZB2_PILCF</name>
<dbReference type="Proteomes" id="UP000054166">
    <property type="component" value="Unassembled WGS sequence"/>
</dbReference>
<accession>A0A0C3BZB2</accession>
<keyword evidence="2" id="KW-1185">Reference proteome</keyword>
<organism evidence="1 2">
    <name type="scientific">Piloderma croceum (strain F 1598)</name>
    <dbReference type="NCBI Taxonomy" id="765440"/>
    <lineage>
        <taxon>Eukaryota</taxon>
        <taxon>Fungi</taxon>
        <taxon>Dikarya</taxon>
        <taxon>Basidiomycota</taxon>
        <taxon>Agaricomycotina</taxon>
        <taxon>Agaricomycetes</taxon>
        <taxon>Agaricomycetidae</taxon>
        <taxon>Atheliales</taxon>
        <taxon>Atheliaceae</taxon>
        <taxon>Piloderma</taxon>
    </lineage>
</organism>
<evidence type="ECO:0008006" key="3">
    <source>
        <dbReference type="Google" id="ProtNLM"/>
    </source>
</evidence>
<dbReference type="HOGENOM" id="CLU_1661456_0_0_1"/>
<protein>
    <recommendedName>
        <fullName evidence="3">BTB domain-containing protein</fullName>
    </recommendedName>
</protein>
<dbReference type="InParanoid" id="A0A0C3BZB2"/>
<reference evidence="1 2" key="1">
    <citation type="submission" date="2014-04" db="EMBL/GenBank/DDBJ databases">
        <authorList>
            <consortium name="DOE Joint Genome Institute"/>
            <person name="Kuo A."/>
            <person name="Tarkka M."/>
            <person name="Buscot F."/>
            <person name="Kohler A."/>
            <person name="Nagy L.G."/>
            <person name="Floudas D."/>
            <person name="Copeland A."/>
            <person name="Barry K.W."/>
            <person name="Cichocki N."/>
            <person name="Veneault-Fourrey C."/>
            <person name="LaButti K."/>
            <person name="Lindquist E.A."/>
            <person name="Lipzen A."/>
            <person name="Lundell T."/>
            <person name="Morin E."/>
            <person name="Murat C."/>
            <person name="Sun H."/>
            <person name="Tunlid A."/>
            <person name="Henrissat B."/>
            <person name="Grigoriev I.V."/>
            <person name="Hibbett D.S."/>
            <person name="Martin F."/>
            <person name="Nordberg H.P."/>
            <person name="Cantor M.N."/>
            <person name="Hua S.X."/>
        </authorList>
    </citation>
    <scope>NUCLEOTIDE SEQUENCE [LARGE SCALE GENOMIC DNA]</scope>
    <source>
        <strain evidence="1 2">F 1598</strain>
    </source>
</reference>